<comment type="caution">
    <text evidence="9">The sequence shown here is derived from an EMBL/GenBank/DDBJ whole genome shotgun (WGS) entry which is preliminary data.</text>
</comment>
<keyword evidence="6" id="KW-0408">Iron</keyword>
<evidence type="ECO:0000313" key="10">
    <source>
        <dbReference type="Proteomes" id="UP001054252"/>
    </source>
</evidence>
<comment type="catalytic activity">
    <reaction evidence="7">
        <text>L-cysteine + O2 = 3-sulfino-L-alanine + H(+)</text>
        <dbReference type="Rhea" id="RHEA:20441"/>
        <dbReference type="ChEBI" id="CHEBI:15378"/>
        <dbReference type="ChEBI" id="CHEBI:15379"/>
        <dbReference type="ChEBI" id="CHEBI:35235"/>
        <dbReference type="ChEBI" id="CHEBI:61085"/>
        <dbReference type="EC" id="1.13.11.20"/>
    </reaction>
    <physiologicalReaction direction="left-to-right" evidence="7">
        <dbReference type="Rhea" id="RHEA:20442"/>
    </physiologicalReaction>
</comment>
<keyword evidence="10" id="KW-1185">Reference proteome</keyword>
<keyword evidence="8" id="KW-0472">Membrane</keyword>
<dbReference type="InterPro" id="IPR011051">
    <property type="entry name" value="RmlC_Cupin_sf"/>
</dbReference>
<dbReference type="InterPro" id="IPR012864">
    <property type="entry name" value="PCO/ADO"/>
</dbReference>
<proteinExistence type="inferred from homology"/>
<keyword evidence="4" id="KW-0479">Metal-binding</keyword>
<keyword evidence="8" id="KW-1133">Transmembrane helix</keyword>
<keyword evidence="8" id="KW-0812">Transmembrane</keyword>
<dbReference type="PANTHER" id="PTHR22966">
    <property type="entry name" value="2-AMINOETHANETHIOL DIOXYGENASE"/>
    <property type="match status" value="1"/>
</dbReference>
<evidence type="ECO:0000256" key="6">
    <source>
        <dbReference type="ARBA" id="ARBA00023004"/>
    </source>
</evidence>
<evidence type="ECO:0000313" key="9">
    <source>
        <dbReference type="EMBL" id="GKV25007.1"/>
    </source>
</evidence>
<dbReference type="EMBL" id="BPVZ01000067">
    <property type="protein sequence ID" value="GKV25007.1"/>
    <property type="molecule type" value="Genomic_DNA"/>
</dbReference>
<reference evidence="9 10" key="1">
    <citation type="journal article" date="2021" name="Commun. Biol.">
        <title>The genome of Shorea leprosula (Dipterocarpaceae) highlights the ecological relevance of drought in aseasonal tropical rainforests.</title>
        <authorList>
            <person name="Ng K.K.S."/>
            <person name="Kobayashi M.J."/>
            <person name="Fawcett J.A."/>
            <person name="Hatakeyama M."/>
            <person name="Paape T."/>
            <person name="Ng C.H."/>
            <person name="Ang C.C."/>
            <person name="Tnah L.H."/>
            <person name="Lee C.T."/>
            <person name="Nishiyama T."/>
            <person name="Sese J."/>
            <person name="O'Brien M.J."/>
            <person name="Copetti D."/>
            <person name="Mohd Noor M.I."/>
            <person name="Ong R.C."/>
            <person name="Putra M."/>
            <person name="Sireger I.Z."/>
            <person name="Indrioko S."/>
            <person name="Kosugi Y."/>
            <person name="Izuno A."/>
            <person name="Isagi Y."/>
            <person name="Lee S.L."/>
            <person name="Shimizu K.K."/>
        </authorList>
    </citation>
    <scope>NUCLEOTIDE SEQUENCE [LARGE SCALE GENOMIC DNA]</scope>
    <source>
        <strain evidence="9">214</strain>
    </source>
</reference>
<accession>A0AAV5KK73</accession>
<evidence type="ECO:0000256" key="5">
    <source>
        <dbReference type="ARBA" id="ARBA00023002"/>
    </source>
</evidence>
<dbReference type="AlphaFoldDB" id="A0AAV5KK73"/>
<dbReference type="EC" id="1.13.11.20" evidence="3"/>
<dbReference type="PANTHER" id="PTHR22966:SF61">
    <property type="entry name" value="2-AMINOETHANETHIOL DIOXYGENASE"/>
    <property type="match status" value="1"/>
</dbReference>
<comment type="cofactor">
    <cofactor evidence="1">
        <name>Fe(2+)</name>
        <dbReference type="ChEBI" id="CHEBI:29033"/>
    </cofactor>
</comment>
<evidence type="ECO:0000256" key="4">
    <source>
        <dbReference type="ARBA" id="ARBA00022723"/>
    </source>
</evidence>
<keyword evidence="5" id="KW-0560">Oxidoreductase</keyword>
<evidence type="ECO:0000256" key="1">
    <source>
        <dbReference type="ARBA" id="ARBA00001954"/>
    </source>
</evidence>
<protein>
    <recommendedName>
        <fullName evidence="3">cysteine dioxygenase</fullName>
        <ecNumber evidence="3">1.13.11.20</ecNumber>
    </recommendedName>
</protein>
<name>A0AAV5KK73_9ROSI</name>
<dbReference type="GO" id="GO:0017172">
    <property type="term" value="F:cysteine dioxygenase activity"/>
    <property type="evidence" value="ECO:0007669"/>
    <property type="project" value="UniProtKB-EC"/>
</dbReference>
<dbReference type="GO" id="GO:0046872">
    <property type="term" value="F:metal ion binding"/>
    <property type="evidence" value="ECO:0007669"/>
    <property type="project" value="UniProtKB-KW"/>
</dbReference>
<comment type="similarity">
    <text evidence="2">Belongs to the cysteine dioxygenase family.</text>
</comment>
<evidence type="ECO:0000256" key="8">
    <source>
        <dbReference type="SAM" id="Phobius"/>
    </source>
</evidence>
<gene>
    <name evidence="9" type="ORF">SLEP1_g34521</name>
</gene>
<sequence>MPASSIIPLHNHPGMTVLSKLIYGSLHVKSYDWLDLPEPEDPLQGLFEIMTSFSTFIMLIYLMLVNKWQN</sequence>
<evidence type="ECO:0000256" key="7">
    <source>
        <dbReference type="ARBA" id="ARBA00024284"/>
    </source>
</evidence>
<dbReference type="GO" id="GO:0070483">
    <property type="term" value="P:detection of hypoxia"/>
    <property type="evidence" value="ECO:0007669"/>
    <property type="project" value="UniProtKB-ARBA"/>
</dbReference>
<evidence type="ECO:0000256" key="3">
    <source>
        <dbReference type="ARBA" id="ARBA00013133"/>
    </source>
</evidence>
<organism evidence="9 10">
    <name type="scientific">Rubroshorea leprosula</name>
    <dbReference type="NCBI Taxonomy" id="152421"/>
    <lineage>
        <taxon>Eukaryota</taxon>
        <taxon>Viridiplantae</taxon>
        <taxon>Streptophyta</taxon>
        <taxon>Embryophyta</taxon>
        <taxon>Tracheophyta</taxon>
        <taxon>Spermatophyta</taxon>
        <taxon>Magnoliopsida</taxon>
        <taxon>eudicotyledons</taxon>
        <taxon>Gunneridae</taxon>
        <taxon>Pentapetalae</taxon>
        <taxon>rosids</taxon>
        <taxon>malvids</taxon>
        <taxon>Malvales</taxon>
        <taxon>Dipterocarpaceae</taxon>
        <taxon>Rubroshorea</taxon>
    </lineage>
</organism>
<feature type="transmembrane region" description="Helical" evidence="8">
    <location>
        <begin position="43"/>
        <end position="64"/>
    </location>
</feature>
<dbReference type="SUPFAM" id="SSF51182">
    <property type="entry name" value="RmlC-like cupins"/>
    <property type="match status" value="1"/>
</dbReference>
<dbReference type="Proteomes" id="UP001054252">
    <property type="component" value="Unassembled WGS sequence"/>
</dbReference>
<evidence type="ECO:0000256" key="2">
    <source>
        <dbReference type="ARBA" id="ARBA00006622"/>
    </source>
</evidence>
<dbReference type="Pfam" id="PF07847">
    <property type="entry name" value="PCO_ADO"/>
    <property type="match status" value="1"/>
</dbReference>